<keyword evidence="1" id="KW-0732">Signal</keyword>
<dbReference type="Proteomes" id="UP000584642">
    <property type="component" value="Unassembled WGS sequence"/>
</dbReference>
<gene>
    <name evidence="2" type="ORF">HND93_03305</name>
</gene>
<protein>
    <submittedName>
        <fullName evidence="2">TRAP transporter substrate-binding protein</fullName>
    </submittedName>
</protein>
<evidence type="ECO:0000256" key="1">
    <source>
        <dbReference type="ARBA" id="ARBA00022729"/>
    </source>
</evidence>
<keyword evidence="3" id="KW-1185">Reference proteome</keyword>
<reference evidence="2 3" key="1">
    <citation type="submission" date="2020-05" db="EMBL/GenBank/DDBJ databases">
        <title>Azospirillum oleiclasticum sp. nov, a nitrogen-fixing and heavy crude oil-emulsifying bacterium isolated from the crude oil of Yumen Oilfield.</title>
        <authorList>
            <person name="Wu D."/>
            <person name="Cai M."/>
            <person name="Zhang X."/>
        </authorList>
    </citation>
    <scope>NUCLEOTIDE SEQUENCE [LARGE SCALE GENOMIC DNA]</scope>
    <source>
        <strain evidence="2 3">ROY-1-1-2</strain>
    </source>
</reference>
<dbReference type="InterPro" id="IPR006311">
    <property type="entry name" value="TAT_signal"/>
</dbReference>
<dbReference type="SUPFAM" id="SSF53850">
    <property type="entry name" value="Periplasmic binding protein-like II"/>
    <property type="match status" value="1"/>
</dbReference>
<organism evidence="2 3">
    <name type="scientific">Azospirillum oleiclasticum</name>
    <dbReference type="NCBI Taxonomy" id="2735135"/>
    <lineage>
        <taxon>Bacteria</taxon>
        <taxon>Pseudomonadati</taxon>
        <taxon>Pseudomonadota</taxon>
        <taxon>Alphaproteobacteria</taxon>
        <taxon>Rhodospirillales</taxon>
        <taxon>Azospirillaceae</taxon>
        <taxon>Azospirillum</taxon>
    </lineage>
</organism>
<dbReference type="Gene3D" id="3.40.190.170">
    <property type="entry name" value="Bacterial extracellular solute-binding protein, family 7"/>
    <property type="match status" value="1"/>
</dbReference>
<dbReference type="NCBIfam" id="NF037995">
    <property type="entry name" value="TRAP_S1"/>
    <property type="match status" value="1"/>
</dbReference>
<dbReference type="PANTHER" id="PTHR33376:SF15">
    <property type="entry name" value="BLL6794 PROTEIN"/>
    <property type="match status" value="1"/>
</dbReference>
<evidence type="ECO:0000313" key="3">
    <source>
        <dbReference type="Proteomes" id="UP000584642"/>
    </source>
</evidence>
<dbReference type="InterPro" id="IPR038404">
    <property type="entry name" value="TRAP_DctP_sf"/>
</dbReference>
<comment type="caution">
    <text evidence="2">The sequence shown here is derived from an EMBL/GenBank/DDBJ whole genome shotgun (WGS) entry which is preliminary data.</text>
</comment>
<accession>A0ABX2T609</accession>
<dbReference type="EMBL" id="JABFDB010000001">
    <property type="protein sequence ID" value="NYZ18727.1"/>
    <property type="molecule type" value="Genomic_DNA"/>
</dbReference>
<dbReference type="InterPro" id="IPR018389">
    <property type="entry name" value="DctP_fam"/>
</dbReference>
<evidence type="ECO:0000313" key="2">
    <source>
        <dbReference type="EMBL" id="NYZ18727.1"/>
    </source>
</evidence>
<sequence length="351" mass="37813">MTTTLSRRTLIRAAGAGVAIGAAGTAWPRRAAAATTLTFSSWLPPRHPVVVNAFEPWAEDVKKATDGRVSIRIFPKPLGGAPAHFDMARDGVADITYGLHSFTPGDRFLLSRLAEFSFLGNDAADLSVAYWKQFQAKLDKAKLHEGVHTLGVFTHGPGVIHNNLRPIRTAADLKGLRLRVPGGYVSDLMNKLGASPLLAPSPEVYEILSKKVIDGVTFTLEAVTAFKLTDHLKHTTTVPGGIYNTSWFFVMNQGKWNALEDRDKQAIADLSGEAFARRVGKAWIDADNAALEKIKAAGIEVIQADPAFVKDLVVQTSALEEDWAKLADGRGVDGRAALKEIRAATGIALPS</sequence>
<proteinExistence type="predicted"/>
<dbReference type="RefSeq" id="WP_180280446.1">
    <property type="nucleotide sequence ID" value="NZ_JABFDB010000001.1"/>
</dbReference>
<name>A0ABX2T609_9PROT</name>
<dbReference type="CDD" id="cd13665">
    <property type="entry name" value="PBP2_TRAP_Dctp3_4"/>
    <property type="match status" value="1"/>
</dbReference>
<dbReference type="PANTHER" id="PTHR33376">
    <property type="match status" value="1"/>
</dbReference>
<dbReference type="PROSITE" id="PS51318">
    <property type="entry name" value="TAT"/>
    <property type="match status" value="1"/>
</dbReference>
<dbReference type="Pfam" id="PF03480">
    <property type="entry name" value="DctP"/>
    <property type="match status" value="1"/>
</dbReference>